<feature type="domain" description="G-patch" evidence="2">
    <location>
        <begin position="35"/>
        <end position="81"/>
    </location>
</feature>
<feature type="compositionally biased region" description="Basic and acidic residues" evidence="1">
    <location>
        <begin position="180"/>
        <end position="203"/>
    </location>
</feature>
<dbReference type="EnsemblProtists" id="PYU1_T002906">
    <property type="protein sequence ID" value="PYU1_T002906"/>
    <property type="gene ID" value="PYU1_G002903"/>
</dbReference>
<dbReference type="InParanoid" id="K3WD65"/>
<dbReference type="PANTHER" id="PTHR23149">
    <property type="entry name" value="G PATCH DOMAIN CONTAINING PROTEIN"/>
    <property type="match status" value="1"/>
</dbReference>
<feature type="region of interest" description="Disordered" evidence="1">
    <location>
        <begin position="178"/>
        <end position="248"/>
    </location>
</feature>
<dbReference type="InterPro" id="IPR000467">
    <property type="entry name" value="G_patch_dom"/>
</dbReference>
<dbReference type="eggNOG" id="ENOG502S1Q2">
    <property type="taxonomic scope" value="Eukaryota"/>
</dbReference>
<proteinExistence type="predicted"/>
<keyword evidence="4" id="KW-1185">Reference proteome</keyword>
<dbReference type="Proteomes" id="UP000019132">
    <property type="component" value="Unassembled WGS sequence"/>
</dbReference>
<dbReference type="HOGENOM" id="CLU_1139941_0_0_1"/>
<reference evidence="3" key="3">
    <citation type="submission" date="2015-02" db="UniProtKB">
        <authorList>
            <consortium name="EnsemblProtists"/>
        </authorList>
    </citation>
    <scope>IDENTIFICATION</scope>
    <source>
        <strain evidence="3">DAOM BR144</strain>
    </source>
</reference>
<dbReference type="GO" id="GO:0003676">
    <property type="term" value="F:nucleic acid binding"/>
    <property type="evidence" value="ECO:0007669"/>
    <property type="project" value="InterPro"/>
</dbReference>
<dbReference type="GO" id="GO:0005730">
    <property type="term" value="C:nucleolus"/>
    <property type="evidence" value="ECO:0007669"/>
    <property type="project" value="TreeGrafter"/>
</dbReference>
<dbReference type="OMA" id="NGMWWEN"/>
<feature type="compositionally biased region" description="Low complexity" evidence="1">
    <location>
        <begin position="204"/>
        <end position="213"/>
    </location>
</feature>
<dbReference type="SMART" id="SM00443">
    <property type="entry name" value="G_patch"/>
    <property type="match status" value="1"/>
</dbReference>
<feature type="region of interest" description="Disordered" evidence="1">
    <location>
        <begin position="104"/>
        <end position="156"/>
    </location>
</feature>
<feature type="compositionally biased region" description="Basic residues" evidence="1">
    <location>
        <begin position="223"/>
        <end position="236"/>
    </location>
</feature>
<evidence type="ECO:0000259" key="2">
    <source>
        <dbReference type="PROSITE" id="PS50174"/>
    </source>
</evidence>
<protein>
    <recommendedName>
        <fullName evidence="2">G-patch domain-containing protein</fullName>
    </recommendedName>
</protein>
<dbReference type="InterPro" id="IPR050656">
    <property type="entry name" value="PINX1"/>
</dbReference>
<dbReference type="AlphaFoldDB" id="K3WD65"/>
<evidence type="ECO:0000256" key="1">
    <source>
        <dbReference type="SAM" id="MobiDB-lite"/>
    </source>
</evidence>
<dbReference type="PROSITE" id="PS50174">
    <property type="entry name" value="G_PATCH"/>
    <property type="match status" value="1"/>
</dbReference>
<sequence>MAGSEVQSVPSEPIFGKKFMSKLGGMANESAASTVSEFARRQMEKMGWKEGKGLGKEEQGVVTHVRVKKREESMGIGVEKLNVEEQKNQWWYNAYDKIADKIKIAPDSDDENGGDAKSQKKSKKKASKKKRKRDAEVANGVDADAAREKKFRIPTDEELFAATGGKLFGRRAYGSCNGKLKRDELLQSGKFEHKEKKSKKEQDTTSSSSNNSSENEKKDDKTAKKKSKDKKRKSSKKSKELEERSDSQ</sequence>
<dbReference type="EMBL" id="GL376628">
    <property type="status" value="NOT_ANNOTATED_CDS"/>
    <property type="molecule type" value="Genomic_DNA"/>
</dbReference>
<reference evidence="4" key="1">
    <citation type="journal article" date="2010" name="Genome Biol.">
        <title>Genome sequence of the necrotrophic plant pathogen Pythium ultimum reveals original pathogenicity mechanisms and effector repertoire.</title>
        <authorList>
            <person name="Levesque C.A."/>
            <person name="Brouwer H."/>
            <person name="Cano L."/>
            <person name="Hamilton J.P."/>
            <person name="Holt C."/>
            <person name="Huitema E."/>
            <person name="Raffaele S."/>
            <person name="Robideau G.P."/>
            <person name="Thines M."/>
            <person name="Win J."/>
            <person name="Zerillo M.M."/>
            <person name="Beakes G.W."/>
            <person name="Boore J.L."/>
            <person name="Busam D."/>
            <person name="Dumas B."/>
            <person name="Ferriera S."/>
            <person name="Fuerstenberg S.I."/>
            <person name="Gachon C.M."/>
            <person name="Gaulin E."/>
            <person name="Govers F."/>
            <person name="Grenville-Briggs L."/>
            <person name="Horner N."/>
            <person name="Hostetler J."/>
            <person name="Jiang R.H."/>
            <person name="Johnson J."/>
            <person name="Krajaejun T."/>
            <person name="Lin H."/>
            <person name="Meijer H.J."/>
            <person name="Moore B."/>
            <person name="Morris P."/>
            <person name="Phuntmart V."/>
            <person name="Puiu D."/>
            <person name="Shetty J."/>
            <person name="Stajich J.E."/>
            <person name="Tripathy S."/>
            <person name="Wawra S."/>
            <person name="van West P."/>
            <person name="Whitty B.R."/>
            <person name="Coutinho P.M."/>
            <person name="Henrissat B."/>
            <person name="Martin F."/>
            <person name="Thomas P.D."/>
            <person name="Tyler B.M."/>
            <person name="De Vries R.P."/>
            <person name="Kamoun S."/>
            <person name="Yandell M."/>
            <person name="Tisserat N."/>
            <person name="Buell C.R."/>
        </authorList>
    </citation>
    <scope>NUCLEOTIDE SEQUENCE</scope>
    <source>
        <strain evidence="4">DAOM:BR144</strain>
    </source>
</reference>
<evidence type="ECO:0000313" key="4">
    <source>
        <dbReference type="Proteomes" id="UP000019132"/>
    </source>
</evidence>
<dbReference type="PANTHER" id="PTHR23149:SF9">
    <property type="entry name" value="G PATCH DOMAIN-CONTAINING PROTEIN 4"/>
    <property type="match status" value="1"/>
</dbReference>
<dbReference type="VEuPathDB" id="FungiDB:PYU1_G002903"/>
<organism evidence="3 4">
    <name type="scientific">Globisporangium ultimum (strain ATCC 200006 / CBS 805.95 / DAOM BR144)</name>
    <name type="common">Pythium ultimum</name>
    <dbReference type="NCBI Taxonomy" id="431595"/>
    <lineage>
        <taxon>Eukaryota</taxon>
        <taxon>Sar</taxon>
        <taxon>Stramenopiles</taxon>
        <taxon>Oomycota</taxon>
        <taxon>Peronosporomycetes</taxon>
        <taxon>Pythiales</taxon>
        <taxon>Pythiaceae</taxon>
        <taxon>Globisporangium</taxon>
    </lineage>
</organism>
<feature type="compositionally biased region" description="Basic and acidic residues" evidence="1">
    <location>
        <begin position="237"/>
        <end position="248"/>
    </location>
</feature>
<feature type="compositionally biased region" description="Basic residues" evidence="1">
    <location>
        <begin position="119"/>
        <end position="132"/>
    </location>
</feature>
<reference evidence="4" key="2">
    <citation type="submission" date="2010-04" db="EMBL/GenBank/DDBJ databases">
        <authorList>
            <person name="Buell R."/>
            <person name="Hamilton J."/>
            <person name="Hostetler J."/>
        </authorList>
    </citation>
    <scope>NUCLEOTIDE SEQUENCE [LARGE SCALE GENOMIC DNA]</scope>
    <source>
        <strain evidence="4">DAOM:BR144</strain>
    </source>
</reference>
<dbReference type="Pfam" id="PF01585">
    <property type="entry name" value="G-patch"/>
    <property type="match status" value="1"/>
</dbReference>
<evidence type="ECO:0000313" key="3">
    <source>
        <dbReference type="EnsemblProtists" id="PYU1_T002906"/>
    </source>
</evidence>
<name>K3WD65_GLOUD</name>
<feature type="compositionally biased region" description="Basic and acidic residues" evidence="1">
    <location>
        <begin position="144"/>
        <end position="155"/>
    </location>
</feature>
<accession>K3WD65</accession>
<dbReference type="STRING" id="431595.K3WD65"/>